<feature type="active site" description="Proton donor/acceptor" evidence="7">
    <location>
        <position position="125"/>
    </location>
</feature>
<protein>
    <recommendedName>
        <fullName evidence="8">L,D-TPase catalytic domain-containing protein</fullName>
    </recommendedName>
</protein>
<proteinExistence type="inferred from homology"/>
<feature type="active site" description="Nucleophile" evidence="7">
    <location>
        <position position="147"/>
    </location>
</feature>
<evidence type="ECO:0000256" key="7">
    <source>
        <dbReference type="PROSITE-ProRule" id="PRU01373"/>
    </source>
</evidence>
<dbReference type="PROSITE" id="PS52029">
    <property type="entry name" value="LD_TPASE"/>
    <property type="match status" value="1"/>
</dbReference>
<organism evidence="9 10">
    <name type="scientific">Geoalkalibacter subterraneus</name>
    <dbReference type="NCBI Taxonomy" id="483547"/>
    <lineage>
        <taxon>Bacteria</taxon>
        <taxon>Pseudomonadati</taxon>
        <taxon>Thermodesulfobacteriota</taxon>
        <taxon>Desulfuromonadia</taxon>
        <taxon>Desulfuromonadales</taxon>
        <taxon>Geoalkalibacteraceae</taxon>
        <taxon>Geoalkalibacter</taxon>
    </lineage>
</organism>
<dbReference type="InterPro" id="IPR038063">
    <property type="entry name" value="Transpep_catalytic_dom"/>
</dbReference>
<keyword evidence="4 7" id="KW-0133">Cell shape</keyword>
<dbReference type="STRING" id="483547.GSUB_01845"/>
<evidence type="ECO:0000256" key="1">
    <source>
        <dbReference type="ARBA" id="ARBA00004752"/>
    </source>
</evidence>
<evidence type="ECO:0000256" key="4">
    <source>
        <dbReference type="ARBA" id="ARBA00022960"/>
    </source>
</evidence>
<evidence type="ECO:0000256" key="6">
    <source>
        <dbReference type="ARBA" id="ARBA00023316"/>
    </source>
</evidence>
<dbReference type="Proteomes" id="UP000035036">
    <property type="component" value="Chromosome"/>
</dbReference>
<comment type="similarity">
    <text evidence="2">Belongs to the YkuD family.</text>
</comment>
<evidence type="ECO:0000313" key="10">
    <source>
        <dbReference type="Proteomes" id="UP000035036"/>
    </source>
</evidence>
<dbReference type="HOGENOM" id="CLU_102842_0_1_7"/>
<reference evidence="9 10" key="1">
    <citation type="journal article" date="2015" name="Genome Announc.">
        <title>Genomes of Geoalkalibacter ferrihydriticus Z-0531T and Geoalkalibacter subterraneus Red1T, Two Haloalkaliphilic Metal-Reducing Deltaproteobacteria.</title>
        <authorList>
            <person name="Badalamenti J.P."/>
            <person name="Krajmalnik-Brown R."/>
            <person name="Torres C.I."/>
            <person name="Bond D.R."/>
        </authorList>
    </citation>
    <scope>NUCLEOTIDE SEQUENCE [LARGE SCALE GENOMIC DNA]</scope>
    <source>
        <strain evidence="9 10">Red1</strain>
    </source>
</reference>
<dbReference type="GO" id="GO:0016740">
    <property type="term" value="F:transferase activity"/>
    <property type="evidence" value="ECO:0007669"/>
    <property type="project" value="UniProtKB-KW"/>
</dbReference>
<evidence type="ECO:0000259" key="8">
    <source>
        <dbReference type="PROSITE" id="PS52029"/>
    </source>
</evidence>
<keyword evidence="10" id="KW-1185">Reference proteome</keyword>
<dbReference type="RefSeq" id="WP_040198944.1">
    <property type="nucleotide sequence ID" value="NZ_CP010311.1"/>
</dbReference>
<dbReference type="AlphaFoldDB" id="A0A0B5FPR0"/>
<dbReference type="GO" id="GO:0071555">
    <property type="term" value="P:cell wall organization"/>
    <property type="evidence" value="ECO:0007669"/>
    <property type="project" value="UniProtKB-UniRule"/>
</dbReference>
<dbReference type="Pfam" id="PF03734">
    <property type="entry name" value="YkuD"/>
    <property type="match status" value="1"/>
</dbReference>
<comment type="pathway">
    <text evidence="1 7">Cell wall biogenesis; peptidoglycan biosynthesis.</text>
</comment>
<dbReference type="PANTHER" id="PTHR36699:SF1">
    <property type="entry name" value="L,D-TRANSPEPTIDASE YAFK-RELATED"/>
    <property type="match status" value="1"/>
</dbReference>
<accession>A0A0B5FPR0</accession>
<evidence type="ECO:0000256" key="2">
    <source>
        <dbReference type="ARBA" id="ARBA00005992"/>
    </source>
</evidence>
<dbReference type="PANTHER" id="PTHR36699">
    <property type="entry name" value="LD-TRANSPEPTIDASE"/>
    <property type="match status" value="1"/>
</dbReference>
<dbReference type="CDD" id="cd16913">
    <property type="entry name" value="YkuD_like"/>
    <property type="match status" value="1"/>
</dbReference>
<evidence type="ECO:0000313" key="9">
    <source>
        <dbReference type="EMBL" id="AJF05566.1"/>
    </source>
</evidence>
<dbReference type="InterPro" id="IPR005490">
    <property type="entry name" value="LD_TPept_cat_dom"/>
</dbReference>
<dbReference type="GO" id="GO:0008360">
    <property type="term" value="P:regulation of cell shape"/>
    <property type="evidence" value="ECO:0007669"/>
    <property type="project" value="UniProtKB-UniRule"/>
</dbReference>
<keyword evidence="3" id="KW-0808">Transferase</keyword>
<dbReference type="SUPFAM" id="SSF141523">
    <property type="entry name" value="L,D-transpeptidase catalytic domain-like"/>
    <property type="match status" value="1"/>
</dbReference>
<evidence type="ECO:0000256" key="5">
    <source>
        <dbReference type="ARBA" id="ARBA00022984"/>
    </source>
</evidence>
<keyword evidence="6 7" id="KW-0961">Cell wall biogenesis/degradation</keyword>
<dbReference type="UniPathway" id="UPA00219"/>
<gene>
    <name evidence="9" type="ORF">GSUB_01845</name>
</gene>
<sequence length="172" mass="19546">MKKKISTEFVGHLTLLLFLLLLPSLSAARTAAQADLVVVQKSQRQLQLIAEGRILRTFPIALGKNPVGHKQYEGDGRTPEGHYVLDWRNPSSRFYKSIHISYPNRRDYERALRRGQEPGHAIMIHGIPNEFAQAPELFEAIDWTEGCIAVSNDAIEEIWRMVANNTPIEIYP</sequence>
<name>A0A0B5FPR0_9BACT</name>
<dbReference type="EMBL" id="CP010311">
    <property type="protein sequence ID" value="AJF05566.1"/>
    <property type="molecule type" value="Genomic_DNA"/>
</dbReference>
<evidence type="ECO:0000256" key="3">
    <source>
        <dbReference type="ARBA" id="ARBA00022679"/>
    </source>
</evidence>
<dbReference type="Gene3D" id="2.40.440.10">
    <property type="entry name" value="L,D-transpeptidase catalytic domain-like"/>
    <property type="match status" value="1"/>
</dbReference>
<keyword evidence="5 7" id="KW-0573">Peptidoglycan synthesis</keyword>
<dbReference type="OrthoDB" id="9809748at2"/>
<feature type="domain" description="L,D-TPase catalytic" evidence="8">
    <location>
        <begin position="35"/>
        <end position="171"/>
    </location>
</feature>
<dbReference type="KEGG" id="gsb:GSUB_01845"/>
<dbReference type="GO" id="GO:0009252">
    <property type="term" value="P:peptidoglycan biosynthetic process"/>
    <property type="evidence" value="ECO:0007669"/>
    <property type="project" value="UniProtKB-UniPathway"/>
</dbReference>
<dbReference type="GO" id="GO:0004180">
    <property type="term" value="F:carboxypeptidase activity"/>
    <property type="evidence" value="ECO:0007669"/>
    <property type="project" value="UniProtKB-ARBA"/>
</dbReference>